<dbReference type="Gene3D" id="3.90.1310.10">
    <property type="entry name" value="Penicillin-binding protein 2a (Domain 2)"/>
    <property type="match status" value="1"/>
</dbReference>
<dbReference type="InterPro" id="IPR050515">
    <property type="entry name" value="Beta-lactam/transpept"/>
</dbReference>
<comment type="subcellular location">
    <subcellularLocation>
        <location evidence="1">Cell membrane</location>
        <topology evidence="1">Single-pass membrane protein</topology>
    </subcellularLocation>
</comment>
<feature type="domain" description="Penicillin-binding protein transpeptidase" evidence="4">
    <location>
        <begin position="366"/>
        <end position="669"/>
    </location>
</feature>
<evidence type="ECO:0000313" key="8">
    <source>
        <dbReference type="Proteomes" id="UP000502998"/>
    </source>
</evidence>
<dbReference type="InterPro" id="IPR012338">
    <property type="entry name" value="Beta-lactam/transpept-like"/>
</dbReference>
<feature type="domain" description="NTF2-like N-terminal transpeptidase" evidence="6">
    <location>
        <begin position="53"/>
        <end position="164"/>
    </location>
</feature>
<evidence type="ECO:0000259" key="4">
    <source>
        <dbReference type="Pfam" id="PF00905"/>
    </source>
</evidence>
<dbReference type="InterPro" id="IPR001460">
    <property type="entry name" value="PCN-bd_Tpept"/>
</dbReference>
<evidence type="ECO:0000256" key="1">
    <source>
        <dbReference type="ARBA" id="ARBA00004162"/>
    </source>
</evidence>
<dbReference type="Pfam" id="PF03717">
    <property type="entry name" value="PBP_dimer"/>
    <property type="match status" value="1"/>
</dbReference>
<dbReference type="KEGG" id="esg:EsVE80_03690"/>
<dbReference type="InterPro" id="IPR005311">
    <property type="entry name" value="PBP_dimer"/>
</dbReference>
<dbReference type="SUPFAM" id="SSF56519">
    <property type="entry name" value="Penicillin binding protein dimerisation domain"/>
    <property type="match status" value="1"/>
</dbReference>
<dbReference type="GO" id="GO:0071555">
    <property type="term" value="P:cell wall organization"/>
    <property type="evidence" value="ECO:0007669"/>
    <property type="project" value="TreeGrafter"/>
</dbReference>
<evidence type="ECO:0000313" key="7">
    <source>
        <dbReference type="EMBL" id="BCA84846.1"/>
    </source>
</evidence>
<proteinExistence type="inferred from homology"/>
<dbReference type="SUPFAM" id="SSF56601">
    <property type="entry name" value="beta-lactamase/transpeptidase-like"/>
    <property type="match status" value="1"/>
</dbReference>
<dbReference type="Pfam" id="PF05223">
    <property type="entry name" value="MecA_N"/>
    <property type="match status" value="1"/>
</dbReference>
<dbReference type="GO" id="GO:0071972">
    <property type="term" value="F:peptidoglycan L,D-transpeptidase activity"/>
    <property type="evidence" value="ECO:0007669"/>
    <property type="project" value="TreeGrafter"/>
</dbReference>
<name>A0A679IIB3_9ENTE</name>
<reference evidence="7 8" key="1">
    <citation type="submission" date="2020-02" db="EMBL/GenBank/DDBJ databases">
        <title>Characterization of vanA genotype vancomycin-resistant Enterococcus saigonensis VE80.</title>
        <authorList>
            <person name="Harada T."/>
            <person name="Motooka D."/>
            <person name="Nakamura S."/>
            <person name="Yamamoto Y."/>
            <person name="Kawahara R."/>
            <person name="Kawatsu K."/>
        </authorList>
    </citation>
    <scope>NUCLEOTIDE SEQUENCE [LARGE SCALE GENOMIC DNA]</scope>
    <source>
        <strain evidence="7 8">VE80</strain>
    </source>
</reference>
<dbReference type="Gene3D" id="3.30.1390.30">
    <property type="entry name" value="Penicillin-binding protein 2a, domain 3"/>
    <property type="match status" value="1"/>
</dbReference>
<dbReference type="SUPFAM" id="SSF54427">
    <property type="entry name" value="NTF2-like"/>
    <property type="match status" value="1"/>
</dbReference>
<dbReference type="GO" id="GO:0046677">
    <property type="term" value="P:response to antibiotic"/>
    <property type="evidence" value="ECO:0007669"/>
    <property type="project" value="InterPro"/>
</dbReference>
<dbReference type="GO" id="GO:0005886">
    <property type="term" value="C:plasma membrane"/>
    <property type="evidence" value="ECO:0007669"/>
    <property type="project" value="UniProtKB-SubCell"/>
</dbReference>
<dbReference type="InterPro" id="IPR007887">
    <property type="entry name" value="MecA_N"/>
</dbReference>
<dbReference type="EMBL" id="AP022822">
    <property type="protein sequence ID" value="BCA84846.1"/>
    <property type="molecule type" value="Genomic_DNA"/>
</dbReference>
<dbReference type="AlphaFoldDB" id="A0A679IIB3"/>
<gene>
    <name evidence="7" type="primary">pbp5</name>
    <name evidence="7" type="ORF">EsVE80_03690</name>
</gene>
<evidence type="ECO:0000256" key="2">
    <source>
        <dbReference type="ARBA" id="ARBA00007171"/>
    </source>
</evidence>
<dbReference type="InterPro" id="IPR032710">
    <property type="entry name" value="NTF2-like_dom_sf"/>
</dbReference>
<accession>A0A679IIB3</accession>
<keyword evidence="3" id="KW-0472">Membrane</keyword>
<evidence type="ECO:0000259" key="5">
    <source>
        <dbReference type="Pfam" id="PF03717"/>
    </source>
</evidence>
<feature type="domain" description="Penicillin-binding protein dimerisation" evidence="5">
    <location>
        <begin position="173"/>
        <end position="331"/>
    </location>
</feature>
<dbReference type="GO" id="GO:0008658">
    <property type="term" value="F:penicillin binding"/>
    <property type="evidence" value="ECO:0007669"/>
    <property type="project" value="InterPro"/>
</dbReference>
<protein>
    <submittedName>
        <fullName evidence="7">Penicillin-binding protein 4</fullName>
    </submittedName>
</protein>
<sequence length="679" mass="75312">MTEQLRRQNKQNKKNFKLIFILIGALLLAIAGGLLAYHSKTKNEQKQRVALVKEFTQFLSQGKYDSLPKIFLADTAQRNGYSDKEITAKYQNIFTAIEVKNIKMDKLKIVKQKEDKYQVSYELSFSTAMGQLKNLKYQTYLAYEEGKPKLEWGPNLIFPQMSGKDKVSMTVDEPIRGKILDRNNQPLAENGPLQQLGVVPQELGEGDKKEKNIKAIAETYDLTEKQIIQAVEQSWVKPNYFVPLKIVDEVKGLPTGASIQEITGRKYPLGAAAAHLVGYLGKITADDLKKHPELTSEGEIGRAGLEAVYDEKLRGKAGGKLAITDEKGNEKNVLLETKKQDGTAIQVTIDSSLQELAYNALAKKRGATVVSAPHNGELLALVSSPSYDPNKMTNGISQKDYDTYEKDEKKPFLNRFLTGYAPGSTFKAITAAIGLDNASLNPNEKLAIKGLKWQQDTSWGNYYVTRVADVGQVDLKAALVYSDNIYMAQETLKMGEKAFRAGLNKFIFGEKLNVPLAMNPAQISNEESFNSSILLADTGYGQGQLLINPIQQATMYSVFANKGTLVYPKLLTDVKVSKKADVVKETSVDRINEDLKAVVSDPNGTAHSLNSLGYPLAAKTGTAEIKEKQDERGQQNSFLLAYEGENSGYLFISMLEDRQENESATQLAPNVLAYLHEHY</sequence>
<comment type="similarity">
    <text evidence="2">Belongs to the transpeptidase family.</text>
</comment>
<organism evidence="7 8">
    <name type="scientific">Enterococcus saigonensis</name>
    <dbReference type="NCBI Taxonomy" id="1805431"/>
    <lineage>
        <taxon>Bacteria</taxon>
        <taxon>Bacillati</taxon>
        <taxon>Bacillota</taxon>
        <taxon>Bacilli</taxon>
        <taxon>Lactobacillales</taxon>
        <taxon>Enterococcaceae</taxon>
        <taxon>Enterococcus</taxon>
    </lineage>
</organism>
<dbReference type="Pfam" id="PF00905">
    <property type="entry name" value="Transpeptidase"/>
    <property type="match status" value="1"/>
</dbReference>
<dbReference type="Gene3D" id="3.40.710.10">
    <property type="entry name" value="DD-peptidase/beta-lactamase superfamily"/>
    <property type="match status" value="1"/>
</dbReference>
<dbReference type="RefSeq" id="WP_173102225.1">
    <property type="nucleotide sequence ID" value="NZ_AP022822.1"/>
</dbReference>
<dbReference type="PANTHER" id="PTHR30627">
    <property type="entry name" value="PEPTIDOGLYCAN D,D-TRANSPEPTIDASE"/>
    <property type="match status" value="1"/>
</dbReference>
<keyword evidence="8" id="KW-1185">Reference proteome</keyword>
<dbReference type="InterPro" id="IPR036138">
    <property type="entry name" value="PBP_dimer_sf"/>
</dbReference>
<evidence type="ECO:0000256" key="3">
    <source>
        <dbReference type="ARBA" id="ARBA00023136"/>
    </source>
</evidence>
<evidence type="ECO:0000259" key="6">
    <source>
        <dbReference type="Pfam" id="PF05223"/>
    </source>
</evidence>
<dbReference type="Proteomes" id="UP000502998">
    <property type="component" value="Chromosome"/>
</dbReference>
<dbReference type="PANTHER" id="PTHR30627:SF25">
    <property type="entry name" value="PENICILLIN-BINDING PROTEIN 3"/>
    <property type="match status" value="1"/>
</dbReference>
<dbReference type="Gene3D" id="3.10.450.100">
    <property type="entry name" value="NTF2-like, domain 1"/>
    <property type="match status" value="1"/>
</dbReference>